<dbReference type="Proteomes" id="UP000176494">
    <property type="component" value="Unassembled WGS sequence"/>
</dbReference>
<feature type="transmembrane region" description="Helical" evidence="2">
    <location>
        <begin position="53"/>
        <end position="74"/>
    </location>
</feature>
<keyword evidence="2" id="KW-0812">Transmembrane</keyword>
<gene>
    <name evidence="3" type="ORF">A2114_00860</name>
</gene>
<dbReference type="STRING" id="1802435.A2114_00860"/>
<evidence type="ECO:0000313" key="3">
    <source>
        <dbReference type="EMBL" id="OHA57122.1"/>
    </source>
</evidence>
<evidence type="ECO:0008006" key="5">
    <source>
        <dbReference type="Google" id="ProtNLM"/>
    </source>
</evidence>
<comment type="caution">
    <text evidence="3">The sequence shown here is derived from an EMBL/GenBank/DDBJ whole genome shotgun (WGS) entry which is preliminary data.</text>
</comment>
<evidence type="ECO:0000313" key="4">
    <source>
        <dbReference type="Proteomes" id="UP000176494"/>
    </source>
</evidence>
<accession>A0A1G2QAW8</accession>
<keyword evidence="2" id="KW-1133">Transmembrane helix</keyword>
<sequence length="432" mass="48072">MPDIIRSRRSLKEVLPRDIGSRTNTNHLPPNDSPAPRPKNIDWHPRRRFGSKFLVTLILLVIVIFGAIAVTSYFSKVTVKVIPVQGRLLLNHTFDAYREAPEGELAFSLVSDINDTEKKAVPASGTEKVSRKASGLVTIYNNYNEQAQKLIVNTRFEAPDGKIFRIQDPITVPGAKMANGQQVPGSIEVRVYADQAGSAYNIGPAEFTIPGFKGDPRFDKFYARSTASMAGGFEGEVKKVSEADRAEAIRELEEILKTRLIASAKTQSPANFILFDDAYFITYEEVLNETASAGIPAGQAEVALRGTFNGILFNREELSFKVAEEQIPNFNGRPLLIKNLDQIKFTLLNREDITGPEVSQISFTLEGNAHLVWQFNQEEMITKLSQATKDSYPTVFAQFPGIKEANLSFFPPWSTKIPANRDKIKVEVITTD</sequence>
<dbReference type="EMBL" id="MHTG01000021">
    <property type="protein sequence ID" value="OHA57122.1"/>
    <property type="molecule type" value="Genomic_DNA"/>
</dbReference>
<evidence type="ECO:0000256" key="1">
    <source>
        <dbReference type="SAM" id="MobiDB-lite"/>
    </source>
</evidence>
<feature type="region of interest" description="Disordered" evidence="1">
    <location>
        <begin position="19"/>
        <end position="43"/>
    </location>
</feature>
<keyword evidence="2" id="KW-0472">Membrane</keyword>
<dbReference type="AlphaFoldDB" id="A0A1G2QAW8"/>
<name>A0A1G2QAW8_9BACT</name>
<reference evidence="3 4" key="1">
    <citation type="journal article" date="2016" name="Nat. Commun.">
        <title>Thousands of microbial genomes shed light on interconnected biogeochemical processes in an aquifer system.</title>
        <authorList>
            <person name="Anantharaman K."/>
            <person name="Brown C.T."/>
            <person name="Hug L.A."/>
            <person name="Sharon I."/>
            <person name="Castelle C.J."/>
            <person name="Probst A.J."/>
            <person name="Thomas B.C."/>
            <person name="Singh A."/>
            <person name="Wilkins M.J."/>
            <person name="Karaoz U."/>
            <person name="Brodie E.L."/>
            <person name="Williams K.H."/>
            <person name="Hubbard S.S."/>
            <person name="Banfield J.F."/>
        </authorList>
    </citation>
    <scope>NUCLEOTIDE SEQUENCE [LARGE SCALE GENOMIC DNA]</scope>
</reference>
<evidence type="ECO:0000256" key="2">
    <source>
        <dbReference type="SAM" id="Phobius"/>
    </source>
</evidence>
<organism evidence="3 4">
    <name type="scientific">Candidatus Vogelbacteria bacterium GWA1_51_14</name>
    <dbReference type="NCBI Taxonomy" id="1802435"/>
    <lineage>
        <taxon>Bacteria</taxon>
        <taxon>Candidatus Vogeliibacteriota</taxon>
    </lineage>
</organism>
<proteinExistence type="predicted"/>
<protein>
    <recommendedName>
        <fullName evidence="5">Baseplate protein J-like domain-containing protein</fullName>
    </recommendedName>
</protein>